<keyword evidence="4" id="KW-1185">Reference proteome</keyword>
<dbReference type="PANTHER" id="PTHR11697:SF230">
    <property type="entry name" value="ZINC FINGER, MYM DOMAIN CONTAINING 1"/>
    <property type="match status" value="1"/>
</dbReference>
<sequence>MNLSLVGGLIKLALCNGLEILDGAHFNFVCNFIKMFDVTCSVLQNIIKDRFTYSQRGDANAAYDSMTSFEFILILHLMQEIMGITDNLCQALQSQSQDILNVLDLVSTTKVLLQELREDGWDPWLKKVTSFCNQYDVDIPDMNDCYATDRGRFRHQHDHITMGHHYKFDIFTATIDSQLQELNRRFNEHTMELLVLSSALDPRDSYKSFKIDDICKLVDKFYLQDFTKQDKIHLRYQLQHYEHDVPQHPQLRNMLIISGLCQGFSEDRKISDLSSCGSIDSPCVDSSSFDSNNRKSILSNEDSQNKVLQQDGG</sequence>
<evidence type="ECO:0000256" key="2">
    <source>
        <dbReference type="SAM" id="SignalP"/>
    </source>
</evidence>
<reference evidence="3 4" key="1">
    <citation type="submission" date="2020-04" db="EMBL/GenBank/DDBJ databases">
        <title>Plant Genome Project.</title>
        <authorList>
            <person name="Zhang R.-G."/>
        </authorList>
    </citation>
    <scope>NUCLEOTIDE SEQUENCE [LARGE SCALE GENOMIC DNA]</scope>
    <source>
        <strain evidence="3">YNK0</strain>
        <tissue evidence="3">Leaf</tissue>
    </source>
</reference>
<keyword evidence="2" id="KW-0732">Signal</keyword>
<protein>
    <submittedName>
        <fullName evidence="3">Uncharacterized protein</fullName>
    </submittedName>
</protein>
<dbReference type="Proteomes" id="UP000655225">
    <property type="component" value="Unassembled WGS sequence"/>
</dbReference>
<feature type="signal peptide" evidence="2">
    <location>
        <begin position="1"/>
        <end position="17"/>
    </location>
</feature>
<dbReference type="EMBL" id="JABCRI010000004">
    <property type="protein sequence ID" value="KAF8406933.1"/>
    <property type="molecule type" value="Genomic_DNA"/>
</dbReference>
<dbReference type="OrthoDB" id="6778351at2759"/>
<dbReference type="InterPro" id="IPR055298">
    <property type="entry name" value="AtLOH3-like"/>
</dbReference>
<organism evidence="3 4">
    <name type="scientific">Tetracentron sinense</name>
    <name type="common">Spur-leaf</name>
    <dbReference type="NCBI Taxonomy" id="13715"/>
    <lineage>
        <taxon>Eukaryota</taxon>
        <taxon>Viridiplantae</taxon>
        <taxon>Streptophyta</taxon>
        <taxon>Embryophyta</taxon>
        <taxon>Tracheophyta</taxon>
        <taxon>Spermatophyta</taxon>
        <taxon>Magnoliopsida</taxon>
        <taxon>Trochodendrales</taxon>
        <taxon>Trochodendraceae</taxon>
        <taxon>Tetracentron</taxon>
    </lineage>
</organism>
<evidence type="ECO:0000256" key="1">
    <source>
        <dbReference type="SAM" id="MobiDB-lite"/>
    </source>
</evidence>
<dbReference type="PANTHER" id="PTHR11697">
    <property type="entry name" value="GENERAL TRANSCRIPTION FACTOR 2-RELATED ZINC FINGER PROTEIN"/>
    <property type="match status" value="1"/>
</dbReference>
<evidence type="ECO:0000313" key="3">
    <source>
        <dbReference type="EMBL" id="KAF8406933.1"/>
    </source>
</evidence>
<gene>
    <name evidence="3" type="ORF">HHK36_006054</name>
</gene>
<name>A0A835DKI3_TETSI</name>
<dbReference type="AlphaFoldDB" id="A0A835DKI3"/>
<dbReference type="OMA" id="FNYEANE"/>
<proteinExistence type="predicted"/>
<feature type="chain" id="PRO_5032970245" evidence="2">
    <location>
        <begin position="18"/>
        <end position="313"/>
    </location>
</feature>
<accession>A0A835DKI3</accession>
<evidence type="ECO:0000313" key="4">
    <source>
        <dbReference type="Proteomes" id="UP000655225"/>
    </source>
</evidence>
<comment type="caution">
    <text evidence="3">The sequence shown here is derived from an EMBL/GenBank/DDBJ whole genome shotgun (WGS) entry which is preliminary data.</text>
</comment>
<feature type="region of interest" description="Disordered" evidence="1">
    <location>
        <begin position="282"/>
        <end position="313"/>
    </location>
</feature>